<feature type="chain" id="PRO_5037681322" evidence="10">
    <location>
        <begin position="21"/>
        <end position="306"/>
    </location>
</feature>
<dbReference type="SUPFAM" id="SSF56601">
    <property type="entry name" value="beta-lactamase/transpeptidase-like"/>
    <property type="match status" value="1"/>
</dbReference>
<dbReference type="InterPro" id="IPR018044">
    <property type="entry name" value="Peptidase_S11"/>
</dbReference>
<evidence type="ECO:0000256" key="4">
    <source>
        <dbReference type="ARBA" id="ARBA00022960"/>
    </source>
</evidence>
<evidence type="ECO:0000256" key="2">
    <source>
        <dbReference type="ARBA" id="ARBA00022729"/>
    </source>
</evidence>
<reference evidence="12" key="1">
    <citation type="submission" date="2021-01" db="EMBL/GenBank/DDBJ databases">
        <title>Modified the classification status of verrucomicrobia.</title>
        <authorList>
            <person name="Feng X."/>
        </authorList>
    </citation>
    <scope>NUCLEOTIDE SEQUENCE</scope>
    <source>
        <strain evidence="12">KCTC 12986</strain>
    </source>
</reference>
<keyword evidence="13" id="KW-1185">Reference proteome</keyword>
<evidence type="ECO:0000256" key="8">
    <source>
        <dbReference type="PIRSR" id="PIRSR618044-2"/>
    </source>
</evidence>
<feature type="domain" description="Peptidase S11 D-alanyl-D-alanine carboxypeptidase A N-terminal" evidence="11">
    <location>
        <begin position="63"/>
        <end position="285"/>
    </location>
</feature>
<keyword evidence="4" id="KW-0133">Cell shape</keyword>
<dbReference type="GO" id="GO:0071555">
    <property type="term" value="P:cell wall organization"/>
    <property type="evidence" value="ECO:0007669"/>
    <property type="project" value="UniProtKB-KW"/>
</dbReference>
<evidence type="ECO:0000256" key="5">
    <source>
        <dbReference type="ARBA" id="ARBA00022984"/>
    </source>
</evidence>
<evidence type="ECO:0000256" key="1">
    <source>
        <dbReference type="ARBA" id="ARBA00007164"/>
    </source>
</evidence>
<dbReference type="GO" id="GO:0006508">
    <property type="term" value="P:proteolysis"/>
    <property type="evidence" value="ECO:0007669"/>
    <property type="project" value="InterPro"/>
</dbReference>
<evidence type="ECO:0000256" key="6">
    <source>
        <dbReference type="ARBA" id="ARBA00023316"/>
    </source>
</evidence>
<dbReference type="InterPro" id="IPR001967">
    <property type="entry name" value="Peptidase_S11_N"/>
</dbReference>
<organism evidence="12 13">
    <name type="scientific">Roseibacillus ishigakijimensis</name>
    <dbReference type="NCBI Taxonomy" id="454146"/>
    <lineage>
        <taxon>Bacteria</taxon>
        <taxon>Pseudomonadati</taxon>
        <taxon>Verrucomicrobiota</taxon>
        <taxon>Verrucomicrobiia</taxon>
        <taxon>Verrucomicrobiales</taxon>
        <taxon>Verrucomicrobiaceae</taxon>
        <taxon>Roseibacillus</taxon>
    </lineage>
</organism>
<dbReference type="InterPro" id="IPR012338">
    <property type="entry name" value="Beta-lactam/transpept-like"/>
</dbReference>
<feature type="active site" description="Proton acceptor" evidence="7">
    <location>
        <position position="97"/>
    </location>
</feature>
<sequence length="306" mass="32548">MRRFFLGLGWLSLMVCSSCAPVPANYPAASSSALPAPTPRPANPMLAPVAETPRDLLPGKPVPAISAPAALVMDGVTGRILAAKNADERRAVASTQKLLTALVVMEDGPLSDPVTVASSDTMVEPSKIYIRSGETYTRAQLMKALMVKSGNDVAKALARDVAGSEAAFMARMNAKAASLGMRNSFFKNPHGLTEPGQYSTARDVAILARAAYQYPAIRDYVRTKSYTFTRPGGGSKSLSNTNKLLTRVSYCTGMKTGTTNASGRCLVSSGELNGRFCIVVVLGATNTTNLYNDSEALLRWSLERSE</sequence>
<comment type="similarity">
    <text evidence="1 9">Belongs to the peptidase S11 family.</text>
</comment>
<keyword evidence="2 10" id="KW-0732">Signal</keyword>
<protein>
    <submittedName>
        <fullName evidence="12">D-alanyl-D-alanine carboxypeptidase</fullName>
    </submittedName>
</protein>
<dbReference type="Gene3D" id="3.40.710.10">
    <property type="entry name" value="DD-peptidase/beta-lactamase superfamily"/>
    <property type="match status" value="1"/>
</dbReference>
<evidence type="ECO:0000313" key="13">
    <source>
        <dbReference type="Proteomes" id="UP000604083"/>
    </source>
</evidence>
<keyword evidence="3" id="KW-0378">Hydrolase</keyword>
<evidence type="ECO:0000256" key="3">
    <source>
        <dbReference type="ARBA" id="ARBA00022801"/>
    </source>
</evidence>
<name>A0A934RSC4_9BACT</name>
<feature type="signal peptide" evidence="10">
    <location>
        <begin position="1"/>
        <end position="20"/>
    </location>
</feature>
<dbReference type="AlphaFoldDB" id="A0A934RSC4"/>
<dbReference type="Proteomes" id="UP000604083">
    <property type="component" value="Unassembled WGS sequence"/>
</dbReference>
<accession>A0A934RSC4</accession>
<keyword evidence="12" id="KW-0645">Protease</keyword>
<feature type="active site" description="Acyl-ester intermediate" evidence="7">
    <location>
        <position position="94"/>
    </location>
</feature>
<feature type="active site" evidence="7">
    <location>
        <position position="149"/>
    </location>
</feature>
<evidence type="ECO:0000313" key="12">
    <source>
        <dbReference type="EMBL" id="MBK1834761.1"/>
    </source>
</evidence>
<keyword evidence="5" id="KW-0573">Peptidoglycan synthesis</keyword>
<dbReference type="RefSeq" id="WP_200392195.1">
    <property type="nucleotide sequence ID" value="NZ_JAENIO010000031.1"/>
</dbReference>
<dbReference type="Pfam" id="PF00768">
    <property type="entry name" value="Peptidase_S11"/>
    <property type="match status" value="1"/>
</dbReference>
<evidence type="ECO:0000256" key="7">
    <source>
        <dbReference type="PIRSR" id="PIRSR618044-1"/>
    </source>
</evidence>
<dbReference type="GO" id="GO:0009002">
    <property type="term" value="F:serine-type D-Ala-D-Ala carboxypeptidase activity"/>
    <property type="evidence" value="ECO:0007669"/>
    <property type="project" value="InterPro"/>
</dbReference>
<dbReference type="GO" id="GO:0008360">
    <property type="term" value="P:regulation of cell shape"/>
    <property type="evidence" value="ECO:0007669"/>
    <property type="project" value="UniProtKB-KW"/>
</dbReference>
<gene>
    <name evidence="12" type="ORF">JIN78_11875</name>
</gene>
<comment type="caution">
    <text evidence="12">The sequence shown here is derived from an EMBL/GenBank/DDBJ whole genome shotgun (WGS) entry which is preliminary data.</text>
</comment>
<evidence type="ECO:0000256" key="9">
    <source>
        <dbReference type="RuleBase" id="RU004016"/>
    </source>
</evidence>
<keyword evidence="12" id="KW-0121">Carboxypeptidase</keyword>
<evidence type="ECO:0000259" key="11">
    <source>
        <dbReference type="Pfam" id="PF00768"/>
    </source>
</evidence>
<proteinExistence type="inferred from homology"/>
<feature type="binding site" evidence="8">
    <location>
        <position position="255"/>
    </location>
    <ligand>
        <name>substrate</name>
    </ligand>
</feature>
<dbReference type="PRINTS" id="PR00725">
    <property type="entry name" value="DADACBPTASE1"/>
</dbReference>
<dbReference type="EMBL" id="JAENIO010000031">
    <property type="protein sequence ID" value="MBK1834761.1"/>
    <property type="molecule type" value="Genomic_DNA"/>
</dbReference>
<evidence type="ECO:0000256" key="10">
    <source>
        <dbReference type="SAM" id="SignalP"/>
    </source>
</evidence>
<dbReference type="PANTHER" id="PTHR21581:SF6">
    <property type="entry name" value="TRAFFICKING PROTEIN PARTICLE COMPLEX SUBUNIT 12"/>
    <property type="match status" value="1"/>
</dbReference>
<dbReference type="PANTHER" id="PTHR21581">
    <property type="entry name" value="D-ALANYL-D-ALANINE CARBOXYPEPTIDASE"/>
    <property type="match status" value="1"/>
</dbReference>
<keyword evidence="6" id="KW-0961">Cell wall biogenesis/degradation</keyword>
<dbReference type="GO" id="GO:0009252">
    <property type="term" value="P:peptidoglycan biosynthetic process"/>
    <property type="evidence" value="ECO:0007669"/>
    <property type="project" value="UniProtKB-KW"/>
</dbReference>